<dbReference type="GO" id="GO:0004674">
    <property type="term" value="F:protein serine/threonine kinase activity"/>
    <property type="evidence" value="ECO:0007669"/>
    <property type="project" value="UniProtKB-KW"/>
</dbReference>
<keyword evidence="9" id="KW-1133">Transmembrane helix</keyword>
<dbReference type="Gene3D" id="1.10.510.10">
    <property type="entry name" value="Transferase(Phosphotransferase) domain 1"/>
    <property type="match status" value="1"/>
</dbReference>
<dbReference type="PANTHER" id="PTHR43289">
    <property type="entry name" value="MITOGEN-ACTIVATED PROTEIN KINASE KINASE KINASE 20-RELATED"/>
    <property type="match status" value="1"/>
</dbReference>
<dbReference type="SMART" id="SM00220">
    <property type="entry name" value="S_TKc"/>
    <property type="match status" value="1"/>
</dbReference>
<keyword evidence="9" id="KW-0812">Transmembrane</keyword>
<organism evidence="11 12">
    <name type="scientific">Blautia pseudococcoides</name>
    <dbReference type="NCBI Taxonomy" id="1796616"/>
    <lineage>
        <taxon>Bacteria</taxon>
        <taxon>Bacillati</taxon>
        <taxon>Bacillota</taxon>
        <taxon>Clostridia</taxon>
        <taxon>Lachnospirales</taxon>
        <taxon>Lachnospiraceae</taxon>
        <taxon>Blautia</taxon>
    </lineage>
</organism>
<evidence type="ECO:0000256" key="7">
    <source>
        <dbReference type="PROSITE-ProRule" id="PRU00339"/>
    </source>
</evidence>
<dbReference type="SUPFAM" id="SSF48452">
    <property type="entry name" value="TPR-like"/>
    <property type="match status" value="1"/>
</dbReference>
<dbReference type="Gene3D" id="1.25.40.10">
    <property type="entry name" value="Tetratricopeptide repeat domain"/>
    <property type="match status" value="1"/>
</dbReference>
<dbReference type="STRING" id="1796616.A4V09_20830"/>
<dbReference type="InterPro" id="IPR008271">
    <property type="entry name" value="Ser/Thr_kinase_AS"/>
</dbReference>
<dbReference type="InterPro" id="IPR011009">
    <property type="entry name" value="Kinase-like_dom_sf"/>
</dbReference>
<evidence type="ECO:0000256" key="9">
    <source>
        <dbReference type="SAM" id="Phobius"/>
    </source>
</evidence>
<feature type="binding site" evidence="8">
    <location>
        <position position="42"/>
    </location>
    <ligand>
        <name>ATP</name>
        <dbReference type="ChEBI" id="CHEBI:30616"/>
    </ligand>
</feature>
<dbReference type="RefSeq" id="WP_065544059.1">
    <property type="nucleotide sequence ID" value="NZ_CP015405.2"/>
</dbReference>
<keyword evidence="9" id="KW-0472">Membrane</keyword>
<keyword evidence="5 7" id="KW-0802">TPR repeat</keyword>
<evidence type="ECO:0000256" key="6">
    <source>
        <dbReference type="ARBA" id="ARBA00022840"/>
    </source>
</evidence>
<keyword evidence="1" id="KW-0808">Transferase</keyword>
<dbReference type="GO" id="GO:0005524">
    <property type="term" value="F:ATP binding"/>
    <property type="evidence" value="ECO:0007669"/>
    <property type="project" value="UniProtKB-UniRule"/>
</dbReference>
<protein>
    <submittedName>
        <fullName evidence="11">Serine/threonine protein kinase</fullName>
    </submittedName>
</protein>
<dbReference type="PROSITE" id="PS00107">
    <property type="entry name" value="PROTEIN_KINASE_ATP"/>
    <property type="match status" value="1"/>
</dbReference>
<keyword evidence="11" id="KW-0723">Serine/threonine-protein kinase</keyword>
<feature type="repeat" description="TPR" evidence="7">
    <location>
        <begin position="354"/>
        <end position="387"/>
    </location>
</feature>
<feature type="domain" description="Protein kinase" evidence="10">
    <location>
        <begin position="12"/>
        <end position="268"/>
    </location>
</feature>
<keyword evidence="12" id="KW-1185">Reference proteome</keyword>
<evidence type="ECO:0000256" key="5">
    <source>
        <dbReference type="ARBA" id="ARBA00022803"/>
    </source>
</evidence>
<dbReference type="KEGG" id="byl:A4V09_20830"/>
<dbReference type="SMART" id="SM00028">
    <property type="entry name" value="TPR"/>
    <property type="match status" value="3"/>
</dbReference>
<dbReference type="InterPro" id="IPR017441">
    <property type="entry name" value="Protein_kinase_ATP_BS"/>
</dbReference>
<dbReference type="InterPro" id="IPR011990">
    <property type="entry name" value="TPR-like_helical_dom_sf"/>
</dbReference>
<dbReference type="PROSITE" id="PS50005">
    <property type="entry name" value="TPR"/>
    <property type="match status" value="1"/>
</dbReference>
<dbReference type="InterPro" id="IPR019734">
    <property type="entry name" value="TPR_rpt"/>
</dbReference>
<dbReference type="InterPro" id="IPR013105">
    <property type="entry name" value="TPR_2"/>
</dbReference>
<proteinExistence type="predicted"/>
<dbReference type="CDD" id="cd14014">
    <property type="entry name" value="STKc_PknB_like"/>
    <property type="match status" value="1"/>
</dbReference>
<dbReference type="InterPro" id="IPR000719">
    <property type="entry name" value="Prot_kinase_dom"/>
</dbReference>
<evidence type="ECO:0000256" key="3">
    <source>
        <dbReference type="ARBA" id="ARBA00022741"/>
    </source>
</evidence>
<evidence type="ECO:0000256" key="2">
    <source>
        <dbReference type="ARBA" id="ARBA00022737"/>
    </source>
</evidence>
<evidence type="ECO:0000256" key="8">
    <source>
        <dbReference type="PROSITE-ProRule" id="PRU10141"/>
    </source>
</evidence>
<dbReference type="Proteomes" id="UP000092574">
    <property type="component" value="Chromosome"/>
</dbReference>
<accession>A0A1C7IEF9</accession>
<dbReference type="PROSITE" id="PS50011">
    <property type="entry name" value="PROTEIN_KINASE_DOM"/>
    <property type="match status" value="1"/>
</dbReference>
<keyword evidence="2" id="KW-0677">Repeat</keyword>
<dbReference type="EMBL" id="CP015405">
    <property type="protein sequence ID" value="ANU77965.1"/>
    <property type="molecule type" value="Genomic_DNA"/>
</dbReference>
<dbReference type="PANTHER" id="PTHR43289:SF30">
    <property type="entry name" value="NON-SPECIFIC SERINE_THREONINE PROTEIN KINASE"/>
    <property type="match status" value="1"/>
</dbReference>
<evidence type="ECO:0000313" key="11">
    <source>
        <dbReference type="EMBL" id="ANU77965.1"/>
    </source>
</evidence>
<keyword evidence="3 8" id="KW-0547">Nucleotide-binding</keyword>
<dbReference type="Pfam" id="PF07719">
    <property type="entry name" value="TPR_2"/>
    <property type="match status" value="1"/>
</dbReference>
<reference evidence="11" key="1">
    <citation type="submission" date="2017-04" db="EMBL/GenBank/DDBJ databases">
        <title>Complete Genome Sequences of Twelve Strains of a Stable Defined Moderately Diverse Mouse Microbiota 2 (sDMDMm2).</title>
        <authorList>
            <person name="Uchimura Y."/>
            <person name="Wyss M."/>
            <person name="Brugiroux S."/>
            <person name="Limenitakis J.P."/>
            <person name="Stecher B."/>
            <person name="McCoy K.D."/>
            <person name="Macpherson A.J."/>
        </authorList>
    </citation>
    <scope>NUCLEOTIDE SEQUENCE</scope>
    <source>
        <strain evidence="11">YL58</strain>
    </source>
</reference>
<gene>
    <name evidence="11" type="ORF">A4V09_20830</name>
</gene>
<evidence type="ECO:0000256" key="1">
    <source>
        <dbReference type="ARBA" id="ARBA00022679"/>
    </source>
</evidence>
<feature type="transmembrane region" description="Helical" evidence="9">
    <location>
        <begin position="278"/>
        <end position="302"/>
    </location>
</feature>
<dbReference type="PROSITE" id="PS00108">
    <property type="entry name" value="PROTEIN_KINASE_ST"/>
    <property type="match status" value="1"/>
</dbReference>
<keyword evidence="4 11" id="KW-0418">Kinase</keyword>
<name>A0A1C7IEF9_9FIRM</name>
<dbReference type="OrthoDB" id="9788659at2"/>
<evidence type="ECO:0000259" key="10">
    <source>
        <dbReference type="PROSITE" id="PS50011"/>
    </source>
</evidence>
<dbReference type="SUPFAM" id="SSF56112">
    <property type="entry name" value="Protein kinase-like (PK-like)"/>
    <property type="match status" value="1"/>
</dbReference>
<dbReference type="AlphaFoldDB" id="A0A1C7IEF9"/>
<evidence type="ECO:0000313" key="12">
    <source>
        <dbReference type="Proteomes" id="UP000092574"/>
    </source>
</evidence>
<evidence type="ECO:0000256" key="4">
    <source>
        <dbReference type="ARBA" id="ARBA00022777"/>
    </source>
</evidence>
<dbReference type="SUPFAM" id="SSF81901">
    <property type="entry name" value="HCP-like"/>
    <property type="match status" value="1"/>
</dbReference>
<keyword evidence="6 8" id="KW-0067">ATP-binding</keyword>
<dbReference type="Pfam" id="PF00069">
    <property type="entry name" value="Pkinase"/>
    <property type="match status" value="1"/>
</dbReference>
<sequence length="632" mass="72925">MFYGGEVLDNTYQIIKEIGKGGTGVVYLAYHLRLQKYVVVKKIHDNFVGQVNVRTEVDILKSLHHTGLPQVYDFFQLSTEVYTVMEHIRGYDLQHYLDEGCEFEEKDLIRWLLQLCEVLEYLHARVPPVLHSDIKPGNIMITPEGNICLIDFNISLDSREKADVRGMSKWYAAPEQVEKAVRQKAGEDTRRIVLDGRMDIYSLGAAFYRLMTGRIPTQDSREFIPVTAMDLPYSQALKAIVGKAMEWDIRKRYSSAAAMHKALLHIYRSDSEYKKLRILNICLYTGCGLLFLLGIWSTAYGWKGMCREDYEKDYAEFYSACENYDNETIISTGIDMLNNKKYKTILENDGQEKAGILYELGNASFEQEQYETAADYYQEARTEDPKTGVYYRDEAIARARSGDIYQASYVLEQADMQGTEDEDILLAKQEIAFTKKEYSKVTEIGEQLEDTGKAEIAGRSALLAAAAFEEKGDMENQLLYLEKAYKAEGGTRCLRQIGQTCLELAQQQKQSRHYKEYLQKGQACYVRLQENPLPSFTDSLNLAIIWELEGEYRKSYDMLKNLSRSNPDSYMVYMHLSYICCKQEEQKKVGMRDFEKAKKYYEKAKILYRSGKAQSDSAMKDLENIIEQMDRE</sequence>